<gene>
    <name evidence="2" type="ORF">CITCOLO1_LOCUS11632</name>
</gene>
<reference evidence="2 3" key="1">
    <citation type="submission" date="2024-03" db="EMBL/GenBank/DDBJ databases">
        <authorList>
            <person name="Gkanogiannis A."/>
            <person name="Becerra Lopez-Lavalle L."/>
        </authorList>
    </citation>
    <scope>NUCLEOTIDE SEQUENCE [LARGE SCALE GENOMIC DNA]</scope>
</reference>
<evidence type="ECO:0000313" key="2">
    <source>
        <dbReference type="EMBL" id="CAK9319620.1"/>
    </source>
</evidence>
<organism evidence="2 3">
    <name type="scientific">Citrullus colocynthis</name>
    <name type="common">colocynth</name>
    <dbReference type="NCBI Taxonomy" id="252529"/>
    <lineage>
        <taxon>Eukaryota</taxon>
        <taxon>Viridiplantae</taxon>
        <taxon>Streptophyta</taxon>
        <taxon>Embryophyta</taxon>
        <taxon>Tracheophyta</taxon>
        <taxon>Spermatophyta</taxon>
        <taxon>Magnoliopsida</taxon>
        <taxon>eudicotyledons</taxon>
        <taxon>Gunneridae</taxon>
        <taxon>Pentapetalae</taxon>
        <taxon>rosids</taxon>
        <taxon>fabids</taxon>
        <taxon>Cucurbitales</taxon>
        <taxon>Cucurbitaceae</taxon>
        <taxon>Benincaseae</taxon>
        <taxon>Citrullus</taxon>
    </lineage>
</organism>
<proteinExistence type="predicted"/>
<feature type="region of interest" description="Disordered" evidence="1">
    <location>
        <begin position="1"/>
        <end position="80"/>
    </location>
</feature>
<accession>A0ABP0YGI7</accession>
<sequence length="80" mass="8819">MGLHFSAAQTADDEKELRLFDSENSPRNVPIPPSGPSFSGSMDLDERRWSNSRKGRQIPPSEPNPRTSDSFPPPPSPQDA</sequence>
<evidence type="ECO:0000313" key="3">
    <source>
        <dbReference type="Proteomes" id="UP001642487"/>
    </source>
</evidence>
<name>A0ABP0YGI7_9ROSI</name>
<dbReference type="Proteomes" id="UP001642487">
    <property type="component" value="Chromosome 4"/>
</dbReference>
<evidence type="ECO:0000256" key="1">
    <source>
        <dbReference type="SAM" id="MobiDB-lite"/>
    </source>
</evidence>
<protein>
    <submittedName>
        <fullName evidence="2">Uncharacterized protein</fullName>
    </submittedName>
</protein>
<dbReference type="EMBL" id="OZ021738">
    <property type="protein sequence ID" value="CAK9319620.1"/>
    <property type="molecule type" value="Genomic_DNA"/>
</dbReference>
<keyword evidence="3" id="KW-1185">Reference proteome</keyword>
<feature type="compositionally biased region" description="Pro residues" evidence="1">
    <location>
        <begin position="71"/>
        <end position="80"/>
    </location>
</feature>